<comment type="caution">
    <text evidence="2">The sequence shown here is derived from an EMBL/GenBank/DDBJ whole genome shotgun (WGS) entry which is preliminary data.</text>
</comment>
<accession>A0AAV4PXS4</accession>
<feature type="compositionally biased region" description="Pro residues" evidence="1">
    <location>
        <begin position="164"/>
        <end position="177"/>
    </location>
</feature>
<reference evidence="2 3" key="1">
    <citation type="submission" date="2021-06" db="EMBL/GenBank/DDBJ databases">
        <title>Caerostris darwini draft genome.</title>
        <authorList>
            <person name="Kono N."/>
            <person name="Arakawa K."/>
        </authorList>
    </citation>
    <scope>NUCLEOTIDE SEQUENCE [LARGE SCALE GENOMIC DNA]</scope>
</reference>
<sequence>MSESEEKTDWPTEEEEKAAEAASSSKVETDDLLGSFSAVSEKVKDLGMRVCEVLTEQEEMQNALQKMKEEISEGVVEQSPLEEKTLLEFPEDYHFTEQLQTIMDGMQTFQKAWIDHVKIMSKAETGIKGNGGEKDVWKDMYQHLKERLKYIDSAKVLLQGPLVEEPPPPPPPEVEPPPPEEEKVDKKKGKKDKKKK</sequence>
<evidence type="ECO:0000313" key="2">
    <source>
        <dbReference type="EMBL" id="GIY01879.1"/>
    </source>
</evidence>
<organism evidence="2 3">
    <name type="scientific">Caerostris darwini</name>
    <dbReference type="NCBI Taxonomy" id="1538125"/>
    <lineage>
        <taxon>Eukaryota</taxon>
        <taxon>Metazoa</taxon>
        <taxon>Ecdysozoa</taxon>
        <taxon>Arthropoda</taxon>
        <taxon>Chelicerata</taxon>
        <taxon>Arachnida</taxon>
        <taxon>Araneae</taxon>
        <taxon>Araneomorphae</taxon>
        <taxon>Entelegynae</taxon>
        <taxon>Araneoidea</taxon>
        <taxon>Araneidae</taxon>
        <taxon>Caerostris</taxon>
    </lineage>
</organism>
<evidence type="ECO:0000313" key="3">
    <source>
        <dbReference type="Proteomes" id="UP001054837"/>
    </source>
</evidence>
<dbReference type="Proteomes" id="UP001054837">
    <property type="component" value="Unassembled WGS sequence"/>
</dbReference>
<dbReference type="EMBL" id="BPLQ01003617">
    <property type="protein sequence ID" value="GIY01879.1"/>
    <property type="molecule type" value="Genomic_DNA"/>
</dbReference>
<feature type="region of interest" description="Disordered" evidence="1">
    <location>
        <begin position="159"/>
        <end position="196"/>
    </location>
</feature>
<name>A0AAV4PXS4_9ARAC</name>
<evidence type="ECO:0000256" key="1">
    <source>
        <dbReference type="SAM" id="MobiDB-lite"/>
    </source>
</evidence>
<gene>
    <name evidence="2" type="primary">AVEN_67089_1</name>
    <name evidence="2" type="ORF">CDAR_488401</name>
</gene>
<dbReference type="AlphaFoldDB" id="A0AAV4PXS4"/>
<keyword evidence="3" id="KW-1185">Reference proteome</keyword>
<feature type="region of interest" description="Disordered" evidence="1">
    <location>
        <begin position="1"/>
        <end position="31"/>
    </location>
</feature>
<feature type="compositionally biased region" description="Basic and acidic residues" evidence="1">
    <location>
        <begin position="1"/>
        <end position="10"/>
    </location>
</feature>
<proteinExistence type="predicted"/>
<feature type="compositionally biased region" description="Basic residues" evidence="1">
    <location>
        <begin position="186"/>
        <end position="196"/>
    </location>
</feature>
<protein>
    <submittedName>
        <fullName evidence="2">Uncharacterized protein</fullName>
    </submittedName>
</protein>